<sequence>MTCLPIVLVWTCCMSLAVTRAYYVFRVTDTARATYLNLMNEERKKLRLEPLSWSTFYMDRANTYDSMCDNHVGYSPPADKYGQILFRSKTKYSTYNGELAKAAVEHWLTEKNYLDPPFYRCTIRTTSRYTHRCGHYAQILNREASQVGCGEMQCKKNIRVVVCGFDKQLSQTESKKPGS</sequence>
<dbReference type="SMART" id="SM00198">
    <property type="entry name" value="SCP"/>
    <property type="match status" value="1"/>
</dbReference>
<reference evidence="4" key="1">
    <citation type="submission" date="2025-08" db="UniProtKB">
        <authorList>
            <consortium name="RefSeq"/>
        </authorList>
    </citation>
    <scope>IDENTIFICATION</scope>
</reference>
<dbReference type="InterPro" id="IPR001283">
    <property type="entry name" value="CRISP-related"/>
</dbReference>
<dbReference type="InterPro" id="IPR014044">
    <property type="entry name" value="CAP_dom"/>
</dbReference>
<dbReference type="Pfam" id="PF00188">
    <property type="entry name" value="CAP"/>
    <property type="match status" value="1"/>
</dbReference>
<dbReference type="PANTHER" id="PTHR10334">
    <property type="entry name" value="CYSTEINE-RICH SECRETORY PROTEIN-RELATED"/>
    <property type="match status" value="1"/>
</dbReference>
<dbReference type="RefSeq" id="XP_055864608.1">
    <property type="nucleotide sequence ID" value="XM_056008633.1"/>
</dbReference>
<dbReference type="AlphaFoldDB" id="A0A9W2YPA3"/>
<evidence type="ECO:0000256" key="1">
    <source>
        <dbReference type="SAM" id="SignalP"/>
    </source>
</evidence>
<dbReference type="OrthoDB" id="337038at2759"/>
<accession>A0A9W2YPA3</accession>
<dbReference type="Gene3D" id="3.40.33.10">
    <property type="entry name" value="CAP"/>
    <property type="match status" value="1"/>
</dbReference>
<feature type="chain" id="PRO_5040951044" evidence="1">
    <location>
        <begin position="22"/>
        <end position="179"/>
    </location>
</feature>
<dbReference type="Proteomes" id="UP001165740">
    <property type="component" value="Chromosome 13"/>
</dbReference>
<protein>
    <submittedName>
        <fullName evidence="4">Uncharacterized protein LOC106059933</fullName>
    </submittedName>
</protein>
<name>A0A9W2YPA3_BIOGL</name>
<evidence type="ECO:0000313" key="3">
    <source>
        <dbReference type="Proteomes" id="UP001165740"/>
    </source>
</evidence>
<feature type="domain" description="SCP" evidence="2">
    <location>
        <begin position="30"/>
        <end position="170"/>
    </location>
</feature>
<keyword evidence="3" id="KW-1185">Reference proteome</keyword>
<feature type="signal peptide" evidence="1">
    <location>
        <begin position="1"/>
        <end position="21"/>
    </location>
</feature>
<evidence type="ECO:0000313" key="4">
    <source>
        <dbReference type="RefSeq" id="XP_055864608.1"/>
    </source>
</evidence>
<evidence type="ECO:0000259" key="2">
    <source>
        <dbReference type="SMART" id="SM00198"/>
    </source>
</evidence>
<organism evidence="3 4">
    <name type="scientific">Biomphalaria glabrata</name>
    <name type="common">Bloodfluke planorb</name>
    <name type="synonym">Freshwater snail</name>
    <dbReference type="NCBI Taxonomy" id="6526"/>
    <lineage>
        <taxon>Eukaryota</taxon>
        <taxon>Metazoa</taxon>
        <taxon>Spiralia</taxon>
        <taxon>Lophotrochozoa</taxon>
        <taxon>Mollusca</taxon>
        <taxon>Gastropoda</taxon>
        <taxon>Heterobranchia</taxon>
        <taxon>Euthyneura</taxon>
        <taxon>Panpulmonata</taxon>
        <taxon>Hygrophila</taxon>
        <taxon>Lymnaeoidea</taxon>
        <taxon>Planorbidae</taxon>
        <taxon>Biomphalaria</taxon>
    </lineage>
</organism>
<keyword evidence="1" id="KW-0732">Signal</keyword>
<proteinExistence type="predicted"/>
<dbReference type="SUPFAM" id="SSF55797">
    <property type="entry name" value="PR-1-like"/>
    <property type="match status" value="1"/>
</dbReference>
<dbReference type="GeneID" id="106059933"/>
<dbReference type="InterPro" id="IPR035940">
    <property type="entry name" value="CAP_sf"/>
</dbReference>
<gene>
    <name evidence="4" type="primary">LOC106059933</name>
</gene>